<dbReference type="EMBL" id="AVFL01000046">
    <property type="protein sequence ID" value="EWY36320.1"/>
    <property type="molecule type" value="Genomic_DNA"/>
</dbReference>
<protein>
    <recommendedName>
        <fullName evidence="5">Adenylate cyclase</fullName>
    </recommendedName>
</protein>
<feature type="transmembrane region" description="Helical" evidence="2">
    <location>
        <begin position="173"/>
        <end position="196"/>
    </location>
</feature>
<evidence type="ECO:0000313" key="4">
    <source>
        <dbReference type="Proteomes" id="UP000019486"/>
    </source>
</evidence>
<dbReference type="OrthoDB" id="649979at2"/>
<dbReference type="AlphaFoldDB" id="W9GQZ7"/>
<keyword evidence="2" id="KW-0472">Membrane</keyword>
<dbReference type="PROSITE" id="PS50005">
    <property type="entry name" value="TPR"/>
    <property type="match status" value="1"/>
</dbReference>
<comment type="caution">
    <text evidence="3">The sequence shown here is derived from an EMBL/GenBank/DDBJ whole genome shotgun (WGS) entry which is preliminary data.</text>
</comment>
<dbReference type="RefSeq" id="WP_037460895.1">
    <property type="nucleotide sequence ID" value="NZ_AVFL01000046.1"/>
</dbReference>
<proteinExistence type="predicted"/>
<keyword evidence="1" id="KW-0802">TPR repeat</keyword>
<dbReference type="InterPro" id="IPR019734">
    <property type="entry name" value="TPR_rpt"/>
</dbReference>
<dbReference type="SUPFAM" id="SSF48452">
    <property type="entry name" value="TPR-like"/>
    <property type="match status" value="2"/>
</dbReference>
<evidence type="ECO:0000313" key="3">
    <source>
        <dbReference type="EMBL" id="EWY36320.1"/>
    </source>
</evidence>
<reference evidence="3 4" key="1">
    <citation type="submission" date="2013-08" db="EMBL/GenBank/DDBJ databases">
        <title>The genome sequence of Skermanella stibiiresistens.</title>
        <authorList>
            <person name="Zhu W."/>
            <person name="Wang G."/>
        </authorList>
    </citation>
    <scope>NUCLEOTIDE SEQUENCE [LARGE SCALE GENOMIC DNA]</scope>
    <source>
        <strain evidence="3 4">SB22</strain>
    </source>
</reference>
<evidence type="ECO:0000256" key="1">
    <source>
        <dbReference type="PROSITE-ProRule" id="PRU00339"/>
    </source>
</evidence>
<dbReference type="PANTHER" id="PTHR12558:SF33">
    <property type="entry name" value="BLL7664 PROTEIN"/>
    <property type="match status" value="1"/>
</dbReference>
<gene>
    <name evidence="3" type="ORF">N825_28670</name>
</gene>
<accession>W9GQZ7</accession>
<keyword evidence="2" id="KW-1133">Transmembrane helix</keyword>
<evidence type="ECO:0008006" key="5">
    <source>
        <dbReference type="Google" id="ProtNLM"/>
    </source>
</evidence>
<organism evidence="3 4">
    <name type="scientific">Skermanella stibiiresistens SB22</name>
    <dbReference type="NCBI Taxonomy" id="1385369"/>
    <lineage>
        <taxon>Bacteria</taxon>
        <taxon>Pseudomonadati</taxon>
        <taxon>Pseudomonadota</taxon>
        <taxon>Alphaproteobacteria</taxon>
        <taxon>Rhodospirillales</taxon>
        <taxon>Azospirillaceae</taxon>
        <taxon>Skermanella</taxon>
    </lineage>
</organism>
<keyword evidence="2" id="KW-0812">Transmembrane</keyword>
<feature type="repeat" description="TPR" evidence="1">
    <location>
        <begin position="476"/>
        <end position="509"/>
    </location>
</feature>
<dbReference type="Proteomes" id="UP000019486">
    <property type="component" value="Unassembled WGS sequence"/>
</dbReference>
<keyword evidence="4" id="KW-1185">Reference proteome</keyword>
<dbReference type="InterPro" id="IPR011990">
    <property type="entry name" value="TPR-like_helical_dom_sf"/>
</dbReference>
<dbReference type="PANTHER" id="PTHR12558">
    <property type="entry name" value="CELL DIVISION CYCLE 16,23,27"/>
    <property type="match status" value="1"/>
</dbReference>
<evidence type="ECO:0000256" key="2">
    <source>
        <dbReference type="SAM" id="Phobius"/>
    </source>
</evidence>
<name>W9GQZ7_9PROT</name>
<sequence length="619" mass="69208">MSHDAEQEISAHLIHDALQHVISSRNFANSDRKKCFLKFIVQETLAGRSDRIKAYTIAVDIFGRSPSFDPTADPLVRIEAGRMRRCLEHYYLTEGASDRVQITVPKGGYVPHFSLRTEAKSLVAPVMADERMNAGRMPAVIPTPAVFDQAPAALASSSPLPHKPLRLGGRLPIVRLLLAILLAVTLIGAAVLFLLLEPQETEKGRIIAERGPTLIVLPFENDSGDPAQTIYARGTTEAVIGALILFKNIFVLGADSSFRFQTQKVLRDAIPGVRVDYVLKGSINRMDSRIVINVALLRAEDHQYLWSGSFRQEFNPGNMIDLQQDIAMQVARIVVQPHGVIDKAELRSNAGRPPDALSSYECILQTREYWRQPNAKQHKQVRACLEQAIRMDPNYADAWAALAFIYTDEIRVDFNPNAERPDPAGSALELARRAVALAPDSPLPLQAVAIAHWLRREPYLSIAAYEHARTLNPHDSDILADLGRAYSLTGDWDRGIPLIREAFERNPAQPSWYRMFIAIFHYMHGRYPEALEEARKIGTPDLVYTHVILAMIYGQIGSKDEANYEVNEILRLYPDFGEKAMFEFERRNIAPAIIVGMVDGLRKAGLDVSSHEEAANQKD</sequence>
<dbReference type="PATRIC" id="fig|1385369.3.peg.6635"/>
<dbReference type="STRING" id="1385369.N825_28670"/>
<dbReference type="Gene3D" id="1.25.40.10">
    <property type="entry name" value="Tetratricopeptide repeat domain"/>
    <property type="match status" value="1"/>
</dbReference>